<sequence>MKKKPFIKYISVFIAALLLLTHVIQGASAAKSFNETPAFFNKSVLKQGTFGFANLEGTKLLVDYPQEQELNWSQFNVAVGHNGQRLSIKLKGKQKETEANNGRQTAYNFDQLGGLIYEVIGGKAESNETYFIVKDSALTDRMLLELTSINKKKPTSKMKSEITKLKNRAVKNLYPLENIKEIGNVYLVEYKPKGKDMLASLAVLTSDGWVFKDYPATFSDNSAWRVDDGGSITPDMFSFTFAARSEHGFILGVQWLGAEGESTSFLEYTQAKKGKNGKKAKLSELDVRYSRYMMPI</sequence>
<gene>
    <name evidence="2" type="ORF">DN757_00165</name>
</gene>
<evidence type="ECO:0000313" key="3">
    <source>
        <dbReference type="Proteomes" id="UP000249204"/>
    </source>
</evidence>
<dbReference type="AlphaFoldDB" id="A0A2W6PDX3"/>
<comment type="caution">
    <text evidence="2">The sequence shown here is derived from an EMBL/GenBank/DDBJ whole genome shotgun (WGS) entry which is preliminary data.</text>
</comment>
<name>A0A2W6PDX3_9BACL</name>
<evidence type="ECO:0008006" key="4">
    <source>
        <dbReference type="Google" id="ProtNLM"/>
    </source>
</evidence>
<evidence type="ECO:0000313" key="2">
    <source>
        <dbReference type="EMBL" id="PZT57790.1"/>
    </source>
</evidence>
<dbReference type="Proteomes" id="UP000249204">
    <property type="component" value="Unassembled WGS sequence"/>
</dbReference>
<accession>A0A2W6PDX3</accession>
<dbReference type="RefSeq" id="WP_111268257.1">
    <property type="nucleotide sequence ID" value="NZ_QKWW01000001.1"/>
</dbReference>
<dbReference type="EMBL" id="QKWW01000001">
    <property type="protein sequence ID" value="PZT57790.1"/>
    <property type="molecule type" value="Genomic_DNA"/>
</dbReference>
<organism evidence="2 3">
    <name type="scientific">Paenibacillus silvae</name>
    <dbReference type="NCBI Taxonomy" id="1325358"/>
    <lineage>
        <taxon>Bacteria</taxon>
        <taxon>Bacillati</taxon>
        <taxon>Bacillota</taxon>
        <taxon>Bacilli</taxon>
        <taxon>Bacillales</taxon>
        <taxon>Paenibacillaceae</taxon>
        <taxon>Paenibacillus</taxon>
    </lineage>
</organism>
<keyword evidence="1" id="KW-0732">Signal</keyword>
<evidence type="ECO:0000256" key="1">
    <source>
        <dbReference type="SAM" id="SignalP"/>
    </source>
</evidence>
<reference evidence="2 3" key="1">
    <citation type="submission" date="2018-06" db="EMBL/GenBank/DDBJ databases">
        <title>Isolation of heavy metals resistant Paenibacillus silvae NC2 from Gold-Copper mine in ZiJin, China.</title>
        <authorList>
            <person name="Xu J."/>
            <person name="Mazhar H.S."/>
            <person name="Rensing C."/>
        </authorList>
    </citation>
    <scope>NUCLEOTIDE SEQUENCE [LARGE SCALE GENOMIC DNA]</scope>
    <source>
        <strain evidence="2 3">NC2</strain>
    </source>
</reference>
<feature type="signal peptide" evidence="1">
    <location>
        <begin position="1"/>
        <end position="29"/>
    </location>
</feature>
<feature type="chain" id="PRO_5015984611" description="DUF4179 domain-containing protein" evidence="1">
    <location>
        <begin position="30"/>
        <end position="296"/>
    </location>
</feature>
<proteinExistence type="predicted"/>
<protein>
    <recommendedName>
        <fullName evidence="4">DUF4179 domain-containing protein</fullName>
    </recommendedName>
</protein>